<evidence type="ECO:0000313" key="3">
    <source>
        <dbReference type="Proteomes" id="UP000011115"/>
    </source>
</evidence>
<dbReference type="EnsemblPlants" id="PGSC0003DMT400088511">
    <property type="protein sequence ID" value="PGSC0003DMT400088511"/>
    <property type="gene ID" value="PGSC0003DMG400038082"/>
</dbReference>
<feature type="region of interest" description="Disordered" evidence="1">
    <location>
        <begin position="371"/>
        <end position="396"/>
    </location>
</feature>
<feature type="region of interest" description="Disordered" evidence="1">
    <location>
        <begin position="94"/>
        <end position="120"/>
    </location>
</feature>
<sequence length="471" mass="52513">MLGIECCWNERNTENGPSVSPRWASRTVGSSTDRETPCGPHLEKKEYIGLGEGFLKERRHVVITQGKSEYPIVCHFIVLHSNGLLYFSGTMAPQRKNTTKHSSPTASQSEGHNDFESSSSKVHINTTIEDHSPRATRAQTRGQFSRTLIPNLKRKFVDGSGGSSEFASGSQEDTTTPPSAVNTEAETGAQEKAGVVGEYEDITNDDTMVLYVNINEVDPAKRQQLIDCFLFMWTVNRSEEFFNNGIVNKSGGFKKRSIMHETRTLRQLNVGRRKLPVPGPLNSIFVRGTSIDISEDTINRMLHGPEYTAPTSVDLFEGKHHAVTSDTKIEVQSSRERVLRWIASEITLDRENAVWVTTTPTLITKASLFLQPRGPDQGESSQPSTEAPPPPTSASQAPGTFVTIPILFLEILVADQCQTRTLVDQIVHRTPQLIDRDVLTVEKKIKDEMRKELAVLKDRMDGLEILNQDRL</sequence>
<name>M1DG46_SOLTU</name>
<evidence type="ECO:0000256" key="1">
    <source>
        <dbReference type="SAM" id="MobiDB-lite"/>
    </source>
</evidence>
<evidence type="ECO:0000313" key="2">
    <source>
        <dbReference type="EnsemblPlants" id="PGSC0003DMT400088511"/>
    </source>
</evidence>
<evidence type="ECO:0008006" key="4">
    <source>
        <dbReference type="Google" id="ProtNLM"/>
    </source>
</evidence>
<feature type="region of interest" description="Disordered" evidence="1">
    <location>
        <begin position="14"/>
        <end position="40"/>
    </location>
</feature>
<dbReference type="Gramene" id="PGSC0003DMT400088511">
    <property type="protein sequence ID" value="PGSC0003DMT400088511"/>
    <property type="gene ID" value="PGSC0003DMG400038082"/>
</dbReference>
<protein>
    <recommendedName>
        <fullName evidence="4">Integrase core domain containing protein</fullName>
    </recommendedName>
</protein>
<dbReference type="PaxDb" id="4113-PGSC0003DMT400088511"/>
<accession>M1DG46</accession>
<dbReference type="InParanoid" id="M1DG46"/>
<dbReference type="HOGENOM" id="CLU_580628_0_0_1"/>
<feature type="region of interest" description="Disordered" evidence="1">
    <location>
        <begin position="155"/>
        <end position="194"/>
    </location>
</feature>
<proteinExistence type="predicted"/>
<keyword evidence="3" id="KW-1185">Reference proteome</keyword>
<organism evidence="2 3">
    <name type="scientific">Solanum tuberosum</name>
    <name type="common">Potato</name>
    <dbReference type="NCBI Taxonomy" id="4113"/>
    <lineage>
        <taxon>Eukaryota</taxon>
        <taxon>Viridiplantae</taxon>
        <taxon>Streptophyta</taxon>
        <taxon>Embryophyta</taxon>
        <taxon>Tracheophyta</taxon>
        <taxon>Spermatophyta</taxon>
        <taxon>Magnoliopsida</taxon>
        <taxon>eudicotyledons</taxon>
        <taxon>Gunneridae</taxon>
        <taxon>Pentapetalae</taxon>
        <taxon>asterids</taxon>
        <taxon>lamiids</taxon>
        <taxon>Solanales</taxon>
        <taxon>Solanaceae</taxon>
        <taxon>Solanoideae</taxon>
        <taxon>Solaneae</taxon>
        <taxon>Solanum</taxon>
    </lineage>
</organism>
<reference evidence="2" key="2">
    <citation type="submission" date="2015-06" db="UniProtKB">
        <authorList>
            <consortium name="EnsemblPlants"/>
        </authorList>
    </citation>
    <scope>IDENTIFICATION</scope>
    <source>
        <strain evidence="2">DM1-3 516 R44</strain>
    </source>
</reference>
<dbReference type="Proteomes" id="UP000011115">
    <property type="component" value="Unassembled WGS sequence"/>
</dbReference>
<feature type="compositionally biased region" description="Polar residues" evidence="1">
    <location>
        <begin position="100"/>
        <end position="120"/>
    </location>
</feature>
<reference evidence="3" key="1">
    <citation type="journal article" date="2011" name="Nature">
        <title>Genome sequence and analysis of the tuber crop potato.</title>
        <authorList>
            <consortium name="The Potato Genome Sequencing Consortium"/>
        </authorList>
    </citation>
    <scope>NUCLEOTIDE SEQUENCE [LARGE SCALE GENOMIC DNA]</scope>
    <source>
        <strain evidence="3">cv. DM1-3 516 R44</strain>
    </source>
</reference>
<dbReference type="AlphaFoldDB" id="M1DG46"/>
<feature type="compositionally biased region" description="Polar residues" evidence="1">
    <location>
        <begin position="171"/>
        <end position="185"/>
    </location>
</feature>